<dbReference type="NCBIfam" id="NF041518">
    <property type="entry name" value="choice_anch_Q"/>
    <property type="match status" value="1"/>
</dbReference>
<dbReference type="SUPFAM" id="SSF51126">
    <property type="entry name" value="Pectin lyase-like"/>
    <property type="match status" value="1"/>
</dbReference>
<dbReference type="RefSeq" id="WP_220484378.1">
    <property type="nucleotide sequence ID" value="NZ_JACGXL010000002.1"/>
</dbReference>
<comment type="caution">
    <text evidence="2">The sequence shown here is derived from an EMBL/GenBank/DDBJ whole genome shotgun (WGS) entry which is preliminary data.</text>
</comment>
<dbReference type="SMART" id="SM00710">
    <property type="entry name" value="PbH1"/>
    <property type="match status" value="8"/>
</dbReference>
<gene>
    <name evidence="2" type="ORF">FHW12_001776</name>
</gene>
<keyword evidence="3" id="KW-1185">Reference proteome</keyword>
<evidence type="ECO:0000313" key="2">
    <source>
        <dbReference type="EMBL" id="MBA8887562.1"/>
    </source>
</evidence>
<evidence type="ECO:0000256" key="1">
    <source>
        <dbReference type="SAM" id="SignalP"/>
    </source>
</evidence>
<dbReference type="Proteomes" id="UP000550401">
    <property type="component" value="Unassembled WGS sequence"/>
</dbReference>
<reference evidence="2 3" key="1">
    <citation type="submission" date="2020-07" db="EMBL/GenBank/DDBJ databases">
        <title>Genomic Encyclopedia of Type Strains, Phase IV (KMG-V): Genome sequencing to study the core and pangenomes of soil and plant-associated prokaryotes.</title>
        <authorList>
            <person name="Whitman W."/>
        </authorList>
    </citation>
    <scope>NUCLEOTIDE SEQUENCE [LARGE SCALE GENOMIC DNA]</scope>
    <source>
        <strain evidence="2 3">RH2WT43</strain>
    </source>
</reference>
<protein>
    <recommendedName>
        <fullName evidence="4">Outer membrane repeat protein</fullName>
    </recommendedName>
</protein>
<feature type="chain" id="PRO_5032872559" description="Outer membrane repeat protein" evidence="1">
    <location>
        <begin position="34"/>
        <end position="498"/>
    </location>
</feature>
<evidence type="ECO:0008006" key="4">
    <source>
        <dbReference type="Google" id="ProtNLM"/>
    </source>
</evidence>
<accession>A0A839F0J2</accession>
<dbReference type="InterPro" id="IPR011050">
    <property type="entry name" value="Pectin_lyase_fold/virulence"/>
</dbReference>
<evidence type="ECO:0000313" key="3">
    <source>
        <dbReference type="Proteomes" id="UP000550401"/>
    </source>
</evidence>
<organism evidence="2 3">
    <name type="scientific">Dokdonella fugitiva</name>
    <dbReference type="NCBI Taxonomy" id="328517"/>
    <lineage>
        <taxon>Bacteria</taxon>
        <taxon>Pseudomonadati</taxon>
        <taxon>Pseudomonadota</taxon>
        <taxon>Gammaproteobacteria</taxon>
        <taxon>Lysobacterales</taxon>
        <taxon>Rhodanobacteraceae</taxon>
        <taxon>Dokdonella</taxon>
    </lineage>
</organism>
<feature type="signal peptide" evidence="1">
    <location>
        <begin position="1"/>
        <end position="33"/>
    </location>
</feature>
<dbReference type="AlphaFoldDB" id="A0A839F0J2"/>
<dbReference type="EMBL" id="JACGXL010000002">
    <property type="protein sequence ID" value="MBA8887562.1"/>
    <property type="molecule type" value="Genomic_DNA"/>
</dbReference>
<name>A0A839F0J2_9GAMM</name>
<dbReference type="InterPro" id="IPR006626">
    <property type="entry name" value="PbH1"/>
</dbReference>
<keyword evidence="1" id="KW-0732">Signal</keyword>
<dbReference type="InterPro" id="IPR059226">
    <property type="entry name" value="Choice_anch_Q_dom"/>
</dbReference>
<proteinExistence type="predicted"/>
<sequence>MPHLPTKHPRSPASSSRMQPLALALAVAIGANAAGDRAAASVPTRPDGSLLWPVTNCDDAGAGSLRDAAAHANSGDGIDLGGLACSTISVTSGAITLHDVELTGPGAAQLVIDGTGNQGHRIFNHAGAGGSLDVSGVTIQGGHYASVGDKGGGCLRSVGGNLRIRNSVMRTCSVVTPVGQYGDARGGAIASYGTGDVRLYDSTIDSNIARTDHGIAVGAGVYAQGSVAMYRSTITNNWVSSAQAGASVAGGGLLTNGSVWIEDSTLDGNVSSRDGGAAWVGEGGVLLRSTVSRNTSSGGTAGIVMLGHNNTAARIYSSTMSGNVSQASSQWLSGAAYLNTATSTITNCTITANSETNQVPMKFGAGIVFGQDAVAVSMSGTIAAGNYFDDGDPPYAADDIDGPASLTIVGDTDIVGWTHRPVPIDTVFESDPRLGPLQDNGGPTLTHLPLPDSPAIDRGAAHGFDVDQRGLARVVGTAADVGAVESNDVIFANGFEGA</sequence>